<evidence type="ECO:0000256" key="9">
    <source>
        <dbReference type="SAM" id="SignalP"/>
    </source>
</evidence>
<keyword evidence="5" id="KW-0119">Carbohydrate metabolism</keyword>
<dbReference type="PROSITE" id="PS52008">
    <property type="entry name" value="GH81"/>
    <property type="match status" value="1"/>
</dbReference>
<evidence type="ECO:0000313" key="13">
    <source>
        <dbReference type="Proteomes" id="UP000292447"/>
    </source>
</evidence>
<evidence type="ECO:0000313" key="12">
    <source>
        <dbReference type="EMBL" id="QBM90942.1"/>
    </source>
</evidence>
<comment type="catalytic activity">
    <reaction evidence="1">
        <text>Hydrolysis of (1-&gt;3)-beta-D-glucosidic linkages in (1-&gt;3)-beta-D-glucans.</text>
        <dbReference type="EC" id="3.2.1.39"/>
    </reaction>
</comment>
<dbReference type="PANTHER" id="PTHR31983">
    <property type="entry name" value="ENDO-1,3(4)-BETA-GLUCANASE 1"/>
    <property type="match status" value="1"/>
</dbReference>
<evidence type="ECO:0000256" key="1">
    <source>
        <dbReference type="ARBA" id="ARBA00000382"/>
    </source>
</evidence>
<feature type="domain" description="Glycosyl hydrolase family 81 N-terminal" evidence="10">
    <location>
        <begin position="239"/>
        <end position="562"/>
    </location>
</feature>
<dbReference type="Gene3D" id="2.70.98.30">
    <property type="entry name" value="Golgi alpha-mannosidase II, domain 4"/>
    <property type="match status" value="1"/>
</dbReference>
<dbReference type="EMBL" id="CP034461">
    <property type="protein sequence ID" value="QBM90942.1"/>
    <property type="molecule type" value="Genomic_DNA"/>
</dbReference>
<sequence>MISRLVLGLAIGFLLSGESHAQAVRGAIKKEGALVPSANDSGFQNVIDQLENKSVQHTAGLRVVVVYEQPTDCPVANINYFGKGGFNADSKGQVMAGGFAVSMVANLGIASTKTIFTDGATTSVTFDSTPTPVSMTQDNPIYTLVPEQGPDAIIINDWTFSASMVAGVEFRQGASASAVNGVAGSTKNTSGVSGLTNQSVQSAPESVTLRSEATCLNEDNLFAPISNVSPTNFFEADAHPFEILPGVSNDLPYQTNKFYGNLFAGEQNLAAFVWPYMVKWERQDRYGFSVQYTKPLRREFGDEGVKGAPKYYFNPINVPGVSIGAVSIKKDHNHMTVSRMRQMSVNVKISPEISQSTDYIEFPIVEGMGVVTSIYHGLLIAQIEGNGGISNFTEIEYKPSEPLTKMYRIVVGTQETWLVIVKIPASDSDFTLKEGADKKFLVGSKAVDGLIIQVALAPSEDEEKSQALYYQIAGQYVTDAKLSGSMSCGHVNYKIAYETAGISDTPLVFALQHHLALFDGEMEKRALNIKLESTTKGMMHGYLTKELLFSHEVDTKVQWLPYVKDRSTDLTYSSEQIEQIRKAAIEELGNVSISSVVMKEGTQYLLGKAVDKYAYMMYVLHDIVNDVVLADKVLVALKSFFEQYRAQKTKLPLFYDTKMKGVTSRSAFIGFEAESGSGFYSGHNFHYAYMIHAAALVGYIDGLKGGSWAEDNKEFINMLVRDVANPSEDDEFFPVSRSFDWFHGHSWTQGLLAVQDGKELASASEDVHFSYAMKMWGKVIKDTAMEARGDLMLSIQTESFNLYFFYKDGNKVVPQRMVNNKIAGILFENKIDYTTWFGNTPEERHGVQMIPMTPALGLVRSAEFAKQEWDLILHDVLTDERTSRWAGVLNMNRVFFDASSAWKYFASPDFDVARDMDGGQSRAWALAYAAPFVNEANGGVN</sequence>
<feature type="chain" id="PRO_5020703645" description="glucan endo-1,3-beta-D-glucosidase" evidence="9">
    <location>
        <begin position="22"/>
        <end position="941"/>
    </location>
</feature>
<dbReference type="Gene3D" id="1.20.5.420">
    <property type="entry name" value="Immunoglobulin FC, subunit C"/>
    <property type="match status" value="1"/>
</dbReference>
<reference evidence="13" key="1">
    <citation type="submission" date="2019-03" db="EMBL/GenBank/DDBJ databases">
        <title>Snf2 controls pulcherriminic acid biosynthesis and connects pigmentation and antifungal activity of the yeast Metschnikowia pulcherrima.</title>
        <authorList>
            <person name="Gore-Lloyd D."/>
            <person name="Sumann I."/>
            <person name="Brachmann A.O."/>
            <person name="Schneeberger K."/>
            <person name="Ortiz-Merino R.A."/>
            <person name="Moreno-Beltran M."/>
            <person name="Schlaefli M."/>
            <person name="Kirner P."/>
            <person name="Santos Kron A."/>
            <person name="Wolfe K.H."/>
            <person name="Piel J."/>
            <person name="Ahrens C.H."/>
            <person name="Henk D."/>
            <person name="Freimoser F.M."/>
        </authorList>
    </citation>
    <scope>NUCLEOTIDE SEQUENCE [LARGE SCALE GENOMIC DNA]</scope>
    <source>
        <strain evidence="13">APC 1.2</strain>
    </source>
</reference>
<evidence type="ECO:0000256" key="8">
    <source>
        <dbReference type="ARBA" id="ARBA00023326"/>
    </source>
</evidence>
<evidence type="ECO:0000256" key="5">
    <source>
        <dbReference type="ARBA" id="ARBA00023277"/>
    </source>
</evidence>
<accession>A0A4P6XTK5</accession>
<keyword evidence="13" id="KW-1185">Reference proteome</keyword>
<protein>
    <recommendedName>
        <fullName evidence="3">glucan endo-1,3-beta-D-glucosidase</fullName>
        <ecNumber evidence="3">3.2.1.39</ecNumber>
    </recommendedName>
</protein>
<evidence type="ECO:0000256" key="3">
    <source>
        <dbReference type="ARBA" id="ARBA00012780"/>
    </source>
</evidence>
<comment type="similarity">
    <text evidence="2">Belongs to the glycosyl hydrolase 81 family.</text>
</comment>
<name>A0A4P6XTK5_9ASCO</name>
<evidence type="ECO:0000256" key="4">
    <source>
        <dbReference type="ARBA" id="ARBA00022801"/>
    </source>
</evidence>
<dbReference type="Pfam" id="PF03639">
    <property type="entry name" value="Glyco_hydro_81"/>
    <property type="match status" value="1"/>
</dbReference>
<organism evidence="12 13">
    <name type="scientific">Metschnikowia aff. pulcherrima</name>
    <dbReference type="NCBI Taxonomy" id="2163413"/>
    <lineage>
        <taxon>Eukaryota</taxon>
        <taxon>Fungi</taxon>
        <taxon>Dikarya</taxon>
        <taxon>Ascomycota</taxon>
        <taxon>Saccharomycotina</taxon>
        <taxon>Pichiomycetes</taxon>
        <taxon>Metschnikowiaceae</taxon>
        <taxon>Metschnikowia</taxon>
    </lineage>
</organism>
<dbReference type="InterPro" id="IPR005200">
    <property type="entry name" value="Endo-beta-glucanase"/>
</dbReference>
<feature type="domain" description="Glycosyl hydrolase family 81 C-terminal" evidence="11">
    <location>
        <begin position="572"/>
        <end position="926"/>
    </location>
</feature>
<keyword evidence="9" id="KW-0732">Signal</keyword>
<evidence type="ECO:0000259" key="10">
    <source>
        <dbReference type="Pfam" id="PF03639"/>
    </source>
</evidence>
<keyword evidence="4" id="KW-0378">Hydrolase</keyword>
<dbReference type="Pfam" id="PF17652">
    <property type="entry name" value="Glyco_hydro81C"/>
    <property type="match status" value="1"/>
</dbReference>
<dbReference type="GO" id="GO:0052861">
    <property type="term" value="F:endo-1,3(4)-beta-glucanase activity"/>
    <property type="evidence" value="ECO:0007669"/>
    <property type="project" value="InterPro"/>
</dbReference>
<dbReference type="InterPro" id="IPR040451">
    <property type="entry name" value="GH81_N"/>
</dbReference>
<dbReference type="Proteomes" id="UP000292447">
    <property type="component" value="Chromosome VI"/>
</dbReference>
<dbReference type="GO" id="GO:0042973">
    <property type="term" value="F:glucan endo-1,3-beta-D-glucosidase activity"/>
    <property type="evidence" value="ECO:0007669"/>
    <property type="project" value="UniProtKB-EC"/>
</dbReference>
<dbReference type="GO" id="GO:0071555">
    <property type="term" value="P:cell wall organization"/>
    <property type="evidence" value="ECO:0007669"/>
    <property type="project" value="UniProtKB-KW"/>
</dbReference>
<keyword evidence="6" id="KW-0326">Glycosidase</keyword>
<proteinExistence type="inferred from homology"/>
<evidence type="ECO:0000256" key="6">
    <source>
        <dbReference type="ARBA" id="ARBA00023295"/>
    </source>
</evidence>
<dbReference type="GO" id="GO:0000272">
    <property type="term" value="P:polysaccharide catabolic process"/>
    <property type="evidence" value="ECO:0007669"/>
    <property type="project" value="UniProtKB-KW"/>
</dbReference>
<evidence type="ECO:0000256" key="2">
    <source>
        <dbReference type="ARBA" id="ARBA00010730"/>
    </source>
</evidence>
<evidence type="ECO:0000259" key="11">
    <source>
        <dbReference type="Pfam" id="PF17652"/>
    </source>
</evidence>
<dbReference type="STRING" id="2163413.A0A4P6XTK5"/>
<dbReference type="InterPro" id="IPR040720">
    <property type="entry name" value="GH81_C"/>
</dbReference>
<dbReference type="GO" id="GO:0009986">
    <property type="term" value="C:cell surface"/>
    <property type="evidence" value="ECO:0007669"/>
    <property type="project" value="TreeGrafter"/>
</dbReference>
<dbReference type="AlphaFoldDB" id="A0A4P6XTK5"/>
<keyword evidence="7" id="KW-0961">Cell wall biogenesis/degradation</keyword>
<evidence type="ECO:0000256" key="7">
    <source>
        <dbReference type="ARBA" id="ARBA00023316"/>
    </source>
</evidence>
<keyword evidence="8" id="KW-0624">Polysaccharide degradation</keyword>
<dbReference type="PANTHER" id="PTHR31983:SF20">
    <property type="entry name" value="GLUCAN ENDO-1,3-BETA-D-GLUCOSIDASE 1"/>
    <property type="match status" value="1"/>
</dbReference>
<gene>
    <name evidence="12" type="primary">MPUL0F05310</name>
    <name evidence="12" type="ORF">METSCH_F05310</name>
</gene>
<feature type="signal peptide" evidence="9">
    <location>
        <begin position="1"/>
        <end position="21"/>
    </location>
</feature>
<dbReference type="EC" id="3.2.1.39" evidence="3"/>